<reference evidence="3" key="1">
    <citation type="journal article" date="2019" name="Int. J. Syst. Evol. Microbiol.">
        <title>The Global Catalogue of Microorganisms (GCM) 10K type strain sequencing project: providing services to taxonomists for standard genome sequencing and annotation.</title>
        <authorList>
            <consortium name="The Broad Institute Genomics Platform"/>
            <consortium name="The Broad Institute Genome Sequencing Center for Infectious Disease"/>
            <person name="Wu L."/>
            <person name="Ma J."/>
        </authorList>
    </citation>
    <scope>NUCLEOTIDE SEQUENCE [LARGE SCALE GENOMIC DNA]</scope>
    <source>
        <strain evidence="3">CCM 8897</strain>
    </source>
</reference>
<evidence type="ECO:0000313" key="2">
    <source>
        <dbReference type="EMBL" id="MFC6316259.1"/>
    </source>
</evidence>
<name>A0ABW1UTV9_9LACO</name>
<keyword evidence="1" id="KW-0472">Membrane</keyword>
<feature type="transmembrane region" description="Helical" evidence="1">
    <location>
        <begin position="167"/>
        <end position="199"/>
    </location>
</feature>
<feature type="transmembrane region" description="Helical" evidence="1">
    <location>
        <begin position="12"/>
        <end position="30"/>
    </location>
</feature>
<dbReference type="Proteomes" id="UP001596310">
    <property type="component" value="Unassembled WGS sequence"/>
</dbReference>
<evidence type="ECO:0000313" key="3">
    <source>
        <dbReference type="Proteomes" id="UP001596310"/>
    </source>
</evidence>
<sequence length="229" mass="25829">MKRAKPRRTDYLLLQILIEAIPLLSLPFLLAGHIKIAVPRDFAWVVIFSLLIVTLDQANDFWTVPLWLTDLVLAIPVVVLLIEKSWLIACLLLMQYILKIAITPQVLERVDLRLGLLLEQGIIPIFLSIALLDTINDSVSTGQILLISGLYLAKIAFSVPFNSFSDFLWPFLSLVLIFVLMARDLLTLSATIGIVVVLLASLIGYPRRKDWRQFPALLLFIMSILTKLP</sequence>
<comment type="caution">
    <text evidence="2">The sequence shown here is derived from an EMBL/GenBank/DDBJ whole genome shotgun (WGS) entry which is preliminary data.</text>
</comment>
<keyword evidence="3" id="KW-1185">Reference proteome</keyword>
<keyword evidence="1" id="KW-0812">Transmembrane</keyword>
<gene>
    <name evidence="2" type="ORF">ACFQHW_11860</name>
</gene>
<dbReference type="EMBL" id="JBHSSM010000029">
    <property type="protein sequence ID" value="MFC6316259.1"/>
    <property type="molecule type" value="Genomic_DNA"/>
</dbReference>
<proteinExistence type="predicted"/>
<organism evidence="2 3">
    <name type="scientific">Lapidilactobacillus achengensis</name>
    <dbReference type="NCBI Taxonomy" id="2486000"/>
    <lineage>
        <taxon>Bacteria</taxon>
        <taxon>Bacillati</taxon>
        <taxon>Bacillota</taxon>
        <taxon>Bacilli</taxon>
        <taxon>Lactobacillales</taxon>
        <taxon>Lactobacillaceae</taxon>
        <taxon>Lapidilactobacillus</taxon>
    </lineage>
</organism>
<evidence type="ECO:0000256" key="1">
    <source>
        <dbReference type="SAM" id="Phobius"/>
    </source>
</evidence>
<feature type="transmembrane region" description="Helical" evidence="1">
    <location>
        <begin position="114"/>
        <end position="132"/>
    </location>
</feature>
<accession>A0ABW1UTV9</accession>
<protein>
    <recommendedName>
        <fullName evidence="4">Prepilin type IV endopeptidase peptidase domain-containing protein</fullName>
    </recommendedName>
</protein>
<evidence type="ECO:0008006" key="4">
    <source>
        <dbReference type="Google" id="ProtNLM"/>
    </source>
</evidence>
<dbReference type="RefSeq" id="WP_125599054.1">
    <property type="nucleotide sequence ID" value="NZ_JBHSSM010000029.1"/>
</dbReference>
<keyword evidence="1" id="KW-1133">Transmembrane helix</keyword>
<feature type="transmembrane region" description="Helical" evidence="1">
    <location>
        <begin position="71"/>
        <end position="94"/>
    </location>
</feature>